<dbReference type="GO" id="GO:0004534">
    <property type="term" value="F:5'-3' RNA exonuclease activity"/>
    <property type="evidence" value="ECO:0007669"/>
    <property type="project" value="UniProtKB-UniRule"/>
</dbReference>
<comment type="function">
    <text evidence="12">Possesses 5'-&gt;3' exoribonuclease activity. May promote termination of transcription by RNA polymerase II.</text>
</comment>
<dbReference type="PIRSF" id="PIRSF037239">
    <property type="entry name" value="Exonuclease_Xrn2"/>
    <property type="match status" value="1"/>
</dbReference>
<feature type="domain" description="Xrn1 helical" evidence="15">
    <location>
        <begin position="339"/>
        <end position="790"/>
    </location>
</feature>
<dbReference type="Proteomes" id="UP000095605">
    <property type="component" value="Unassembled WGS sequence"/>
</dbReference>
<dbReference type="PANTHER" id="PTHR12341:SF41">
    <property type="entry name" value="5'-3' EXORIBONUCLEASE 2"/>
    <property type="match status" value="1"/>
</dbReference>
<gene>
    <name evidence="16" type="ORF">AWRI3578_g4010</name>
</gene>
<evidence type="ECO:0000256" key="7">
    <source>
        <dbReference type="ARBA" id="ARBA00022801"/>
    </source>
</evidence>
<evidence type="ECO:0000256" key="6">
    <source>
        <dbReference type="ARBA" id="ARBA00022722"/>
    </source>
</evidence>
<evidence type="ECO:0000256" key="10">
    <source>
        <dbReference type="ARBA" id="ARBA00023163"/>
    </source>
</evidence>
<keyword evidence="8 12" id="KW-0269">Exonuclease</keyword>
<feature type="region of interest" description="Disordered" evidence="13">
    <location>
        <begin position="950"/>
        <end position="979"/>
    </location>
</feature>
<name>A0A1E5R3N4_9ASCO</name>
<evidence type="ECO:0000256" key="11">
    <source>
        <dbReference type="ARBA" id="ARBA00023242"/>
    </source>
</evidence>
<accession>A0A1E5R3N4</accession>
<dbReference type="Pfam" id="PF17846">
    <property type="entry name" value="XRN_M"/>
    <property type="match status" value="1"/>
</dbReference>
<dbReference type="FunFam" id="3.40.50.12390:FF:000005">
    <property type="entry name" value="5'-3' exoribonuclease 2"/>
    <property type="match status" value="1"/>
</dbReference>
<dbReference type="GO" id="GO:0006353">
    <property type="term" value="P:DNA-templated transcription termination"/>
    <property type="evidence" value="ECO:0007669"/>
    <property type="project" value="UniProtKB-KW"/>
</dbReference>
<evidence type="ECO:0000256" key="8">
    <source>
        <dbReference type="ARBA" id="ARBA00022839"/>
    </source>
</evidence>
<dbReference type="PANTHER" id="PTHR12341">
    <property type="entry name" value="5'-&gt;3' EXORIBONUCLEASE"/>
    <property type="match status" value="1"/>
</dbReference>
<evidence type="ECO:0000259" key="14">
    <source>
        <dbReference type="Pfam" id="PF03159"/>
    </source>
</evidence>
<evidence type="ECO:0000256" key="5">
    <source>
        <dbReference type="ARBA" id="ARBA00022664"/>
    </source>
</evidence>
<keyword evidence="5 12" id="KW-0507">mRNA processing</keyword>
<dbReference type="InterPro" id="IPR041412">
    <property type="entry name" value="Xrn1_helical"/>
</dbReference>
<keyword evidence="3" id="KW-0806">Transcription termination</keyword>
<dbReference type="InterPro" id="IPR027073">
    <property type="entry name" value="5_3_exoribonuclease"/>
</dbReference>
<comment type="similarity">
    <text evidence="2 12">Belongs to the 5'-3' exonuclease family. XRN2/RAT1 subfamily.</text>
</comment>
<keyword evidence="10" id="KW-0804">Transcription</keyword>
<dbReference type="AlphaFoldDB" id="A0A1E5R3N4"/>
<dbReference type="GO" id="GO:0006364">
    <property type="term" value="P:rRNA processing"/>
    <property type="evidence" value="ECO:0007669"/>
    <property type="project" value="UniProtKB-KW"/>
</dbReference>
<keyword evidence="17" id="KW-1185">Reference proteome</keyword>
<dbReference type="Gene3D" id="1.25.40.1050">
    <property type="match status" value="1"/>
</dbReference>
<keyword evidence="7 12" id="KW-0378">Hydrolase</keyword>
<dbReference type="GO" id="GO:0005634">
    <property type="term" value="C:nucleus"/>
    <property type="evidence" value="ECO:0007669"/>
    <property type="project" value="UniProtKB-SubCell"/>
</dbReference>
<protein>
    <recommendedName>
        <fullName evidence="12">5'-3' exoribonuclease</fullName>
        <ecNumber evidence="12">3.1.13.-</ecNumber>
    </recommendedName>
</protein>
<sequence length="979" mass="112644">MGVPAFFAWLAKKYPKIVSPVIEEEYSYDNEEEKAAAYQNANKNGELDNLYLDMNGLIHPSTHPEDRPPPETEEEMIQEVLKYTERMILMSKPRNLLYLAIDGVAPKAKLKQQRSRRFRSAQESYQSYLKNMSSELSFQLNENGKIVQSDGVSEEEIATPDEEIFERGVVNGKWDSNAITPGTQFMHKLAICLRYWVTYKLGNDPAWKNLKVILSDSNVPGEGEHKIMNFIRNQRKDASYNNNTSHCVYGLDADLVFLALASHEPHFKILREDVFLHTVEGSKKFNKAKKPEAMEKLDDAEKAELIAKSSKKPFLWLHISVLREYLSIELNPGSLNNFFDFERAIDDWIFMCFFCGNDFLPHLPSLSIREQGLELLLNEWKLLQKSQGQYLTRNGNINFHILEKFLAALAKKEPQILKKSALEAKSKAEYFKKSIQNKAEQAWNYHKSQYARDQNTNSEEMAITNDEADEYTPAQKLQKTETNDVVAAMKKKTANVKSQNMEKMNFINAETKKLLAERFYDLPGSAEEGNVFDSHKLVEFDRPGYEERYYKNKFFTRFETDVLSEEVLKAAIEEKKQNVAREYLKGVSWVLKYYYDYCVSWDWSYPYNHGPLLVDFRDTVKLVEDHVLEIPAKKLSKQYTTFKHKESYPILPYEQLMSVMPSSSGHTLPDKVSSLMTDKNSGIVEYFPKDFPIDMAGANMSWLGIPILPDVDTKHLVNTLKKVYPSLSQKEMDLNVHKNSIIMVNKDSTFAKDAGHILKRTMFKKPNKVEGNQFKVSTRCANTSINGSLWYLLDPYKRVGNRLSTIVKNDVFHPLHPESSETAENLKSCFLHKKYGSKFKIGDVLWLGYDDHPKDLMVAGKNNLLPNFKANVPVLNKKDTDELYDRRRQASYNSHSFGMQRNRMNDRALDDFLKHTMANNIVDSGKYMATPYTNRYGGYKAFIQKNVSSRMPGNGSRSHTSNLGKNAASSLNKVSRFAK</sequence>
<evidence type="ECO:0000256" key="1">
    <source>
        <dbReference type="ARBA" id="ARBA00004123"/>
    </source>
</evidence>
<feature type="compositionally biased region" description="Polar residues" evidence="13">
    <location>
        <begin position="950"/>
        <end position="973"/>
    </location>
</feature>
<keyword evidence="4" id="KW-0698">rRNA processing</keyword>
<evidence type="ECO:0000313" key="16">
    <source>
        <dbReference type="EMBL" id="OEJ81509.1"/>
    </source>
</evidence>
<evidence type="ECO:0000256" key="12">
    <source>
        <dbReference type="PIRNR" id="PIRNR037239"/>
    </source>
</evidence>
<comment type="caution">
    <text evidence="16">The sequence shown here is derived from an EMBL/GenBank/DDBJ whole genome shotgun (WGS) entry which is preliminary data.</text>
</comment>
<evidence type="ECO:0000256" key="9">
    <source>
        <dbReference type="ARBA" id="ARBA00023015"/>
    </source>
</evidence>
<proteinExistence type="inferred from homology"/>
<keyword evidence="9" id="KW-0805">Transcription regulation</keyword>
<evidence type="ECO:0000313" key="17">
    <source>
        <dbReference type="Proteomes" id="UP000095605"/>
    </source>
</evidence>
<dbReference type="GO" id="GO:0003723">
    <property type="term" value="F:RNA binding"/>
    <property type="evidence" value="ECO:0007669"/>
    <property type="project" value="TreeGrafter"/>
</dbReference>
<dbReference type="InterPro" id="IPR017151">
    <property type="entry name" value="Xrn2/3/4"/>
</dbReference>
<dbReference type="Pfam" id="PF03159">
    <property type="entry name" value="XRN_N"/>
    <property type="match status" value="1"/>
</dbReference>
<evidence type="ECO:0000256" key="3">
    <source>
        <dbReference type="ARBA" id="ARBA00022472"/>
    </source>
</evidence>
<evidence type="ECO:0000259" key="15">
    <source>
        <dbReference type="Pfam" id="PF17846"/>
    </source>
</evidence>
<dbReference type="CDD" id="cd18673">
    <property type="entry name" value="PIN_XRN1-2-like"/>
    <property type="match status" value="1"/>
</dbReference>
<dbReference type="GO" id="GO:0000956">
    <property type="term" value="P:nuclear-transcribed mRNA catabolic process"/>
    <property type="evidence" value="ECO:0007669"/>
    <property type="project" value="TreeGrafter"/>
</dbReference>
<reference evidence="17" key="1">
    <citation type="journal article" date="2016" name="Genome Announc.">
        <title>Genome sequences of three species of Hanseniaspora isolated from spontaneous wine fermentations.</title>
        <authorList>
            <person name="Sternes P.R."/>
            <person name="Lee D."/>
            <person name="Kutyna D.R."/>
            <person name="Borneman A.R."/>
        </authorList>
    </citation>
    <scope>NUCLEOTIDE SEQUENCE [LARGE SCALE GENOMIC DNA]</scope>
    <source>
        <strain evidence="17">AWRI3578</strain>
    </source>
</reference>
<dbReference type="InterPro" id="IPR004859">
    <property type="entry name" value="Xrn1_N"/>
</dbReference>
<keyword evidence="6 12" id="KW-0540">Nuclease</keyword>
<evidence type="ECO:0000256" key="13">
    <source>
        <dbReference type="SAM" id="MobiDB-lite"/>
    </source>
</evidence>
<evidence type="ECO:0000256" key="2">
    <source>
        <dbReference type="ARBA" id="ARBA00006994"/>
    </source>
</evidence>
<dbReference type="EMBL" id="LPNL01000009">
    <property type="protein sequence ID" value="OEJ81509.1"/>
    <property type="molecule type" value="Genomic_DNA"/>
</dbReference>
<feature type="domain" description="Xrn1 N-terminal" evidence="14">
    <location>
        <begin position="1"/>
        <end position="273"/>
    </location>
</feature>
<dbReference type="OrthoDB" id="28245at2759"/>
<keyword evidence="11" id="KW-0539">Nucleus</keyword>
<evidence type="ECO:0000256" key="4">
    <source>
        <dbReference type="ARBA" id="ARBA00022552"/>
    </source>
</evidence>
<organism evidence="16 17">
    <name type="scientific">Hanseniaspora opuntiae</name>
    <dbReference type="NCBI Taxonomy" id="211096"/>
    <lineage>
        <taxon>Eukaryota</taxon>
        <taxon>Fungi</taxon>
        <taxon>Dikarya</taxon>
        <taxon>Ascomycota</taxon>
        <taxon>Saccharomycotina</taxon>
        <taxon>Saccharomycetes</taxon>
        <taxon>Saccharomycodales</taxon>
        <taxon>Saccharomycodaceae</taxon>
        <taxon>Hanseniaspora</taxon>
    </lineage>
</organism>
<dbReference type="EC" id="3.1.13.-" evidence="12"/>
<comment type="subcellular location">
    <subcellularLocation>
        <location evidence="1">Nucleus</location>
    </subcellularLocation>
</comment>
<dbReference type="Gene3D" id="3.40.50.12390">
    <property type="match status" value="2"/>
</dbReference>
<dbReference type="GO" id="GO:0006397">
    <property type="term" value="P:mRNA processing"/>
    <property type="evidence" value="ECO:0007669"/>
    <property type="project" value="UniProtKB-UniRule"/>
</dbReference>